<gene>
    <name evidence="1" type="ORF">Tc00.1047053511367.10</name>
</gene>
<dbReference type="Proteomes" id="UP000002296">
    <property type="component" value="Unassembled WGS sequence"/>
</dbReference>
<organism evidence="1 2">
    <name type="scientific">Trypanosoma cruzi (strain CL Brener)</name>
    <dbReference type="NCBI Taxonomy" id="353153"/>
    <lineage>
        <taxon>Eukaryota</taxon>
        <taxon>Discoba</taxon>
        <taxon>Euglenozoa</taxon>
        <taxon>Kinetoplastea</taxon>
        <taxon>Metakinetoplastina</taxon>
        <taxon>Trypanosomatida</taxon>
        <taxon>Trypanosomatidae</taxon>
        <taxon>Trypanosoma</taxon>
        <taxon>Schizotrypanum</taxon>
    </lineage>
</organism>
<protein>
    <submittedName>
        <fullName evidence="1">Uncharacterized protein</fullName>
    </submittedName>
</protein>
<dbReference type="PaxDb" id="353153-Q4DYJ1"/>
<keyword evidence="2" id="KW-1185">Reference proteome</keyword>
<proteinExistence type="predicted"/>
<dbReference type="EMBL" id="AAHK01000093">
    <property type="protein sequence ID" value="EAN97561.1"/>
    <property type="molecule type" value="Genomic_DNA"/>
</dbReference>
<dbReference type="GeneID" id="3551858"/>
<comment type="caution">
    <text evidence="1">The sequence shown here is derived from an EMBL/GenBank/DDBJ whole genome shotgun (WGS) entry which is preliminary data.</text>
</comment>
<dbReference type="KEGG" id="tcr:511367.10"/>
<evidence type="ECO:0000313" key="1">
    <source>
        <dbReference type="EMBL" id="EAN97561.1"/>
    </source>
</evidence>
<sequence length="289" mass="33198">MRRLGHRRGQTGLQLPHAPPCCIASFHHLGLLCSEQRSQGSVLPLQRLQLDESVRQFALQDIHITRSSKFPSRSKLLKFTTAAIHTLNCLTRVRLCTLNYRLPLCKILCELLDVSLPLRKILCELLIVSLPLRKILCELLIVSLPLCEVLCELLIVSLPLRNFLCELLIVSLPLRKFLCELLIVSLPLCKFLCELLIVSLPLRKFLCELLIVSLPLRKFICQLLDVSLPLRKILCELLIVSLPLRKGARQLFVECCCLVELVDGDAVERFAAHYFRGHWHVSIWRWHLR</sequence>
<evidence type="ECO:0000313" key="2">
    <source>
        <dbReference type="Proteomes" id="UP000002296"/>
    </source>
</evidence>
<dbReference type="AlphaFoldDB" id="Q4DYJ1"/>
<name>Q4DYJ1_TRYCC</name>
<accession>Q4DYJ1</accession>
<dbReference type="RefSeq" id="XP_819412.1">
    <property type="nucleotide sequence ID" value="XM_814319.1"/>
</dbReference>
<reference evidence="1 2" key="1">
    <citation type="journal article" date="2005" name="Science">
        <title>The genome sequence of Trypanosoma cruzi, etiologic agent of Chagas disease.</title>
        <authorList>
            <person name="El-Sayed N.M."/>
            <person name="Myler P.J."/>
            <person name="Bartholomeu D.C."/>
            <person name="Nilsson D."/>
            <person name="Aggarwal G."/>
            <person name="Tran A.N."/>
            <person name="Ghedin E."/>
            <person name="Worthey E.A."/>
            <person name="Delcher A.L."/>
            <person name="Blandin G."/>
            <person name="Westenberger S.J."/>
            <person name="Caler E."/>
            <person name="Cerqueira G.C."/>
            <person name="Branche C."/>
            <person name="Haas B."/>
            <person name="Anupama A."/>
            <person name="Arner E."/>
            <person name="Aslund L."/>
            <person name="Attipoe P."/>
            <person name="Bontempi E."/>
            <person name="Bringaud F."/>
            <person name="Burton P."/>
            <person name="Cadag E."/>
            <person name="Campbell D.A."/>
            <person name="Carrington M."/>
            <person name="Crabtree J."/>
            <person name="Darban H."/>
            <person name="da Silveira J.F."/>
            <person name="de Jong P."/>
            <person name="Edwards K."/>
            <person name="Englund P.T."/>
            <person name="Fazelina G."/>
            <person name="Feldblyum T."/>
            <person name="Ferella M."/>
            <person name="Frasch A.C."/>
            <person name="Gull K."/>
            <person name="Horn D."/>
            <person name="Hou L."/>
            <person name="Huang Y."/>
            <person name="Kindlund E."/>
            <person name="Klingbeil M."/>
            <person name="Kluge S."/>
            <person name="Koo H."/>
            <person name="Lacerda D."/>
            <person name="Levin M.J."/>
            <person name="Lorenzi H."/>
            <person name="Louie T."/>
            <person name="Machado C.R."/>
            <person name="McCulloch R."/>
            <person name="McKenna A."/>
            <person name="Mizuno Y."/>
            <person name="Mottram J.C."/>
            <person name="Nelson S."/>
            <person name="Ochaya S."/>
            <person name="Osoegawa K."/>
            <person name="Pai G."/>
            <person name="Parsons M."/>
            <person name="Pentony M."/>
            <person name="Pettersson U."/>
            <person name="Pop M."/>
            <person name="Ramirez J.L."/>
            <person name="Rinta J."/>
            <person name="Robertson L."/>
            <person name="Salzberg S.L."/>
            <person name="Sanchez D.O."/>
            <person name="Seyler A."/>
            <person name="Sharma R."/>
            <person name="Shetty J."/>
            <person name="Simpson A.J."/>
            <person name="Sisk E."/>
            <person name="Tammi M.T."/>
            <person name="Tarleton R."/>
            <person name="Teixeira S."/>
            <person name="Van Aken S."/>
            <person name="Vogt C."/>
            <person name="Ward P.N."/>
            <person name="Wickstead B."/>
            <person name="Wortman J."/>
            <person name="White O."/>
            <person name="Fraser C.M."/>
            <person name="Stuart K.D."/>
            <person name="Andersson B."/>
        </authorList>
    </citation>
    <scope>NUCLEOTIDE SEQUENCE [LARGE SCALE GENOMIC DNA]</scope>
    <source>
        <strain evidence="1 2">CL Brener</strain>
    </source>
</reference>
<dbReference type="InParanoid" id="Q4DYJ1"/>